<accession>A0AAU9ET27</accession>
<dbReference type="InterPro" id="IPR019271">
    <property type="entry name" value="DUF2284_metal-binding"/>
</dbReference>
<dbReference type="Pfam" id="PF10050">
    <property type="entry name" value="DUF2284"/>
    <property type="match status" value="1"/>
</dbReference>
<evidence type="ECO:0008006" key="3">
    <source>
        <dbReference type="Google" id="ProtNLM"/>
    </source>
</evidence>
<proteinExistence type="predicted"/>
<reference evidence="2" key="1">
    <citation type="journal article" date="2023" name="Arch. Microbiol.">
        <title>Desulfoferula mesophilus gen. nov. sp. nov., a mesophilic sulfate-reducing bacterium isolated from a brackish lake sediment.</title>
        <authorList>
            <person name="Watanabe T."/>
            <person name="Yabe T."/>
            <person name="Tsuji J.M."/>
            <person name="Fukui M."/>
        </authorList>
    </citation>
    <scope>NUCLEOTIDE SEQUENCE [LARGE SCALE GENOMIC DNA]</scope>
    <source>
        <strain evidence="2">12FAK</strain>
    </source>
</reference>
<dbReference type="EMBL" id="AP028679">
    <property type="protein sequence ID" value="BEQ14890.1"/>
    <property type="molecule type" value="Genomic_DNA"/>
</dbReference>
<dbReference type="Proteomes" id="UP001366166">
    <property type="component" value="Chromosome"/>
</dbReference>
<organism evidence="1 2">
    <name type="scientific">Desulfoferula mesophila</name>
    <dbReference type="NCBI Taxonomy" id="3058419"/>
    <lineage>
        <taxon>Bacteria</taxon>
        <taxon>Pseudomonadati</taxon>
        <taxon>Thermodesulfobacteriota</taxon>
        <taxon>Desulfarculia</taxon>
        <taxon>Desulfarculales</taxon>
        <taxon>Desulfarculaceae</taxon>
        <taxon>Desulfoferula</taxon>
    </lineage>
</organism>
<dbReference type="KEGG" id="dmp:FAK_19560"/>
<protein>
    <recommendedName>
        <fullName evidence="3">DUF2284 domain-containing protein</fullName>
    </recommendedName>
</protein>
<dbReference type="RefSeq" id="WP_338606561.1">
    <property type="nucleotide sequence ID" value="NZ_AP028679.1"/>
</dbReference>
<keyword evidence="2" id="KW-1185">Reference proteome</keyword>
<evidence type="ECO:0000313" key="1">
    <source>
        <dbReference type="EMBL" id="BEQ14890.1"/>
    </source>
</evidence>
<gene>
    <name evidence="1" type="ORF">FAK_19560</name>
</gene>
<sequence>MPQANLDSLRAKALELGADRAAVVQVRDITMSDAVAFKCRVPRCPQYASCAHCPPHAPSPEEFRRVLTDFHQALVFNLHVPPEVMLGSDQIDARRRAFRSVFELAAKLESAAFYAGHYLSFGLAAGSCRNVLCHAQKACAVLEGRACPHPGLARPPLEAVGIDVFQLAALAGWKMQPLGREADAAQVHDSSLTGMVVVG</sequence>
<name>A0AAU9ET27_9BACT</name>
<evidence type="ECO:0000313" key="2">
    <source>
        <dbReference type="Proteomes" id="UP001366166"/>
    </source>
</evidence>
<dbReference type="AlphaFoldDB" id="A0AAU9ET27"/>